<dbReference type="InterPro" id="IPR006121">
    <property type="entry name" value="HMA_dom"/>
</dbReference>
<evidence type="ECO:0000313" key="10">
    <source>
        <dbReference type="EMBL" id="APZ96053.1"/>
    </source>
</evidence>
<dbReference type="RefSeq" id="WP_077027126.1">
    <property type="nucleotide sequence ID" value="NZ_CP017641.1"/>
</dbReference>
<feature type="transmembrane region" description="Helical" evidence="8">
    <location>
        <begin position="110"/>
        <end position="128"/>
    </location>
</feature>
<proteinExistence type="inferred from homology"/>
<dbReference type="Pfam" id="PF00403">
    <property type="entry name" value="HMA"/>
    <property type="match status" value="1"/>
</dbReference>
<evidence type="ECO:0000259" key="9">
    <source>
        <dbReference type="PROSITE" id="PS50846"/>
    </source>
</evidence>
<dbReference type="InterPro" id="IPR017969">
    <property type="entry name" value="Heavy-metal-associated_CS"/>
</dbReference>
<dbReference type="InterPro" id="IPR036163">
    <property type="entry name" value="HMA_dom_sf"/>
</dbReference>
<dbReference type="OrthoDB" id="9810876at2"/>
<keyword evidence="7 8" id="KW-0472">Membrane</keyword>
<dbReference type="AlphaFoldDB" id="A0A1P8WPR6"/>
<evidence type="ECO:0000256" key="1">
    <source>
        <dbReference type="ARBA" id="ARBA00004651"/>
    </source>
</evidence>
<dbReference type="SUPFAM" id="SSF55008">
    <property type="entry name" value="HMA, heavy metal-associated domain"/>
    <property type="match status" value="1"/>
</dbReference>
<dbReference type="GO" id="GO:0046872">
    <property type="term" value="F:metal ion binding"/>
    <property type="evidence" value="ECO:0007669"/>
    <property type="project" value="UniProtKB-KW"/>
</dbReference>
<dbReference type="InterPro" id="IPR005524">
    <property type="entry name" value="DUF318"/>
</dbReference>
<dbReference type="KEGG" id="fmr:Fuma_05716"/>
<dbReference type="Proteomes" id="UP000187735">
    <property type="component" value="Chromosome"/>
</dbReference>
<keyword evidence="5" id="KW-0479">Metal-binding</keyword>
<sequence length="409" mass="42420">MINALWTIWLELAPWLLLGAIAGGLLHALLPAGWLQKHLSGRMGVLKAVFLGVPLPLCSCGVIPVGLGLRKNGASNGAAVGFLISTPQTGIDSILVSASFLGWPFAILKVAVAFVTGLVGGLTADLVAPSSSIEDAVPSQVAKSSTGRFRAVIDHSLELIESIWGWLVIGVIVSAAITWLVPENSLADIPAMSGVAALLITLVISLPLYVCATASVPIAAALVASGLPTGAALVFLMAGPATNVATLGAVYRALGGRTLAVYLLMIVGGSLVAGVAFNHLINPSVMALHAHDHGATWWRIASAVGLAALIAWFAVRDLRHWLKRRRRPTMPIEDLQTISVAGMTCDGCAAKLARGLEAHQDIQRADVSFADGRAVVWGSASHDTVCDLVEQVGFVPEAKASNDTASAAK</sequence>
<evidence type="ECO:0000256" key="5">
    <source>
        <dbReference type="ARBA" id="ARBA00022723"/>
    </source>
</evidence>
<dbReference type="PROSITE" id="PS50846">
    <property type="entry name" value="HMA_2"/>
    <property type="match status" value="1"/>
</dbReference>
<reference evidence="10 11" key="1">
    <citation type="journal article" date="2016" name="Front. Microbiol.">
        <title>Fuerstia marisgermanicae gen. nov., sp. nov., an Unusual Member of the Phylum Planctomycetes from the German Wadden Sea.</title>
        <authorList>
            <person name="Kohn T."/>
            <person name="Heuer A."/>
            <person name="Jogler M."/>
            <person name="Vollmers J."/>
            <person name="Boedeker C."/>
            <person name="Bunk B."/>
            <person name="Rast P."/>
            <person name="Borchert D."/>
            <person name="Glockner I."/>
            <person name="Freese H.M."/>
            <person name="Klenk H.P."/>
            <person name="Overmann J."/>
            <person name="Kaster A.K."/>
            <person name="Rohde M."/>
            <person name="Wiegand S."/>
            <person name="Jogler C."/>
        </authorList>
    </citation>
    <scope>NUCLEOTIDE SEQUENCE [LARGE SCALE GENOMIC DNA]</scope>
    <source>
        <strain evidence="10 11">NH11</strain>
    </source>
</reference>
<gene>
    <name evidence="10" type="ORF">Fuma_05716</name>
</gene>
<evidence type="ECO:0000256" key="4">
    <source>
        <dbReference type="ARBA" id="ARBA00022692"/>
    </source>
</evidence>
<evidence type="ECO:0000256" key="7">
    <source>
        <dbReference type="ARBA" id="ARBA00023136"/>
    </source>
</evidence>
<feature type="domain" description="HMA" evidence="9">
    <location>
        <begin position="334"/>
        <end position="397"/>
    </location>
</feature>
<dbReference type="GO" id="GO:0005886">
    <property type="term" value="C:plasma membrane"/>
    <property type="evidence" value="ECO:0007669"/>
    <property type="project" value="UniProtKB-SubCell"/>
</dbReference>
<evidence type="ECO:0000256" key="8">
    <source>
        <dbReference type="SAM" id="Phobius"/>
    </source>
</evidence>
<keyword evidence="6 8" id="KW-1133">Transmembrane helix</keyword>
<keyword evidence="3" id="KW-1003">Cell membrane</keyword>
<dbReference type="Gene3D" id="3.30.70.100">
    <property type="match status" value="1"/>
</dbReference>
<feature type="transmembrane region" description="Helical" evidence="8">
    <location>
        <begin position="163"/>
        <end position="182"/>
    </location>
</feature>
<dbReference type="PANTHER" id="PTHR34184">
    <property type="entry name" value="UPF0718 PROTEIN YCGR"/>
    <property type="match status" value="1"/>
</dbReference>
<dbReference type="PROSITE" id="PS01047">
    <property type="entry name" value="HMA_1"/>
    <property type="match status" value="1"/>
</dbReference>
<protein>
    <submittedName>
        <fullName evidence="10">Copper exporting ATPase</fullName>
    </submittedName>
</protein>
<comment type="similarity">
    <text evidence="2">Belongs to the UPF0718 family.</text>
</comment>
<organism evidence="10 11">
    <name type="scientific">Fuerstiella marisgermanici</name>
    <dbReference type="NCBI Taxonomy" id="1891926"/>
    <lineage>
        <taxon>Bacteria</taxon>
        <taxon>Pseudomonadati</taxon>
        <taxon>Planctomycetota</taxon>
        <taxon>Planctomycetia</taxon>
        <taxon>Planctomycetales</taxon>
        <taxon>Planctomycetaceae</taxon>
        <taxon>Fuerstiella</taxon>
    </lineage>
</organism>
<accession>A0A1P8WPR6</accession>
<feature type="transmembrane region" description="Helical" evidence="8">
    <location>
        <begin position="259"/>
        <end position="277"/>
    </location>
</feature>
<comment type="subcellular location">
    <subcellularLocation>
        <location evidence="1">Cell membrane</location>
        <topology evidence="1">Multi-pass membrane protein</topology>
    </subcellularLocation>
</comment>
<evidence type="ECO:0000256" key="6">
    <source>
        <dbReference type="ARBA" id="ARBA00022989"/>
    </source>
</evidence>
<feature type="transmembrane region" description="Helical" evidence="8">
    <location>
        <begin position="297"/>
        <end position="315"/>
    </location>
</feature>
<keyword evidence="4 8" id="KW-0812">Transmembrane</keyword>
<evidence type="ECO:0000313" key="11">
    <source>
        <dbReference type="Proteomes" id="UP000187735"/>
    </source>
</evidence>
<dbReference type="EMBL" id="CP017641">
    <property type="protein sequence ID" value="APZ96053.1"/>
    <property type="molecule type" value="Genomic_DNA"/>
</dbReference>
<feature type="transmembrane region" description="Helical" evidence="8">
    <location>
        <begin position="216"/>
        <end position="238"/>
    </location>
</feature>
<dbReference type="Pfam" id="PF03773">
    <property type="entry name" value="ArsP_1"/>
    <property type="match status" value="1"/>
</dbReference>
<dbReference type="InterPro" id="IPR052923">
    <property type="entry name" value="UPF0718"/>
</dbReference>
<dbReference type="CDD" id="cd00371">
    <property type="entry name" value="HMA"/>
    <property type="match status" value="1"/>
</dbReference>
<keyword evidence="11" id="KW-1185">Reference proteome</keyword>
<evidence type="ECO:0000256" key="3">
    <source>
        <dbReference type="ARBA" id="ARBA00022475"/>
    </source>
</evidence>
<feature type="transmembrane region" description="Helical" evidence="8">
    <location>
        <begin position="189"/>
        <end position="210"/>
    </location>
</feature>
<name>A0A1P8WPR6_9PLAN</name>
<dbReference type="STRING" id="1891926.Fuma_05716"/>
<dbReference type="PANTHER" id="PTHR34184:SF4">
    <property type="entry name" value="UPF0718 PROTEIN YCGR"/>
    <property type="match status" value="1"/>
</dbReference>
<evidence type="ECO:0000256" key="2">
    <source>
        <dbReference type="ARBA" id="ARBA00006386"/>
    </source>
</evidence>
<feature type="transmembrane region" description="Helical" evidence="8">
    <location>
        <begin position="12"/>
        <end position="32"/>
    </location>
</feature>
<feature type="transmembrane region" description="Helical" evidence="8">
    <location>
        <begin position="44"/>
        <end position="67"/>
    </location>
</feature>